<evidence type="ECO:0000313" key="3">
    <source>
        <dbReference type="EMBL" id="RKO92935.1"/>
    </source>
</evidence>
<name>A0A4P9WL98_9FUNG</name>
<dbReference type="Proteomes" id="UP000269721">
    <property type="component" value="Unassembled WGS sequence"/>
</dbReference>
<organism evidence="3 4">
    <name type="scientific">Blyttiomyces helicus</name>
    <dbReference type="NCBI Taxonomy" id="388810"/>
    <lineage>
        <taxon>Eukaryota</taxon>
        <taxon>Fungi</taxon>
        <taxon>Fungi incertae sedis</taxon>
        <taxon>Chytridiomycota</taxon>
        <taxon>Chytridiomycota incertae sedis</taxon>
        <taxon>Chytridiomycetes</taxon>
        <taxon>Chytridiomycetes incertae sedis</taxon>
        <taxon>Blyttiomyces</taxon>
    </lineage>
</organism>
<keyword evidence="2" id="KW-0732">Signal</keyword>
<feature type="chain" id="PRO_5020550648" evidence="2">
    <location>
        <begin position="24"/>
        <end position="240"/>
    </location>
</feature>
<sequence length="240" mass="26497">MTESVLLWWMWCLISPLMPPVPGARSNSGNTGGRGPAASEMGGWEGGDTKEISGSVYRPRIPRTSSPAQTPQPDLTPNAPADMDVDEDEAEHLAELIGEVTAEEEAAMDEELSVQEKEDQLMAEVETEVDEGMAASTKRAYKNWESSYKVCDFICSVNGVWSPTFGYKNYIVTAFRIVGYIKDHLQHRRVRNVSTNNPLKWPSIKQAVAALAGLSRRQRKDAGLPPLEPKATVGHNHFLK</sequence>
<keyword evidence="4" id="KW-1185">Reference proteome</keyword>
<gene>
    <name evidence="3" type="ORF">BDK51DRAFT_31239</name>
</gene>
<evidence type="ECO:0000313" key="4">
    <source>
        <dbReference type="Proteomes" id="UP000269721"/>
    </source>
</evidence>
<proteinExistence type="predicted"/>
<feature type="compositionally biased region" description="Polar residues" evidence="1">
    <location>
        <begin position="63"/>
        <end position="75"/>
    </location>
</feature>
<evidence type="ECO:0000256" key="2">
    <source>
        <dbReference type="SAM" id="SignalP"/>
    </source>
</evidence>
<feature type="region of interest" description="Disordered" evidence="1">
    <location>
        <begin position="221"/>
        <end position="240"/>
    </location>
</feature>
<dbReference type="AlphaFoldDB" id="A0A4P9WL98"/>
<feature type="region of interest" description="Disordered" evidence="1">
    <location>
        <begin position="24"/>
        <end position="83"/>
    </location>
</feature>
<feature type="signal peptide" evidence="2">
    <location>
        <begin position="1"/>
        <end position="23"/>
    </location>
</feature>
<dbReference type="EMBL" id="KZ994439">
    <property type="protein sequence ID" value="RKO92935.1"/>
    <property type="molecule type" value="Genomic_DNA"/>
</dbReference>
<accession>A0A4P9WL98</accession>
<protein>
    <submittedName>
        <fullName evidence="3">Uncharacterized protein</fullName>
    </submittedName>
</protein>
<reference evidence="4" key="1">
    <citation type="journal article" date="2018" name="Nat. Microbiol.">
        <title>Leveraging single-cell genomics to expand the fungal tree of life.</title>
        <authorList>
            <person name="Ahrendt S.R."/>
            <person name="Quandt C.A."/>
            <person name="Ciobanu D."/>
            <person name="Clum A."/>
            <person name="Salamov A."/>
            <person name="Andreopoulos B."/>
            <person name="Cheng J.F."/>
            <person name="Woyke T."/>
            <person name="Pelin A."/>
            <person name="Henrissat B."/>
            <person name="Reynolds N.K."/>
            <person name="Benny G.L."/>
            <person name="Smith M.E."/>
            <person name="James T.Y."/>
            <person name="Grigoriev I.V."/>
        </authorList>
    </citation>
    <scope>NUCLEOTIDE SEQUENCE [LARGE SCALE GENOMIC DNA]</scope>
</reference>
<evidence type="ECO:0000256" key="1">
    <source>
        <dbReference type="SAM" id="MobiDB-lite"/>
    </source>
</evidence>